<accession>A0AAE0FRD3</accession>
<keyword evidence="3" id="KW-0472">Membrane</keyword>
<evidence type="ECO:0000256" key="3">
    <source>
        <dbReference type="SAM" id="Phobius"/>
    </source>
</evidence>
<dbReference type="GO" id="GO:0005886">
    <property type="term" value="C:plasma membrane"/>
    <property type="evidence" value="ECO:0007669"/>
    <property type="project" value="TreeGrafter"/>
</dbReference>
<keyword evidence="5" id="KW-1185">Reference proteome</keyword>
<gene>
    <name evidence="4" type="ORF">CYMTET_26895</name>
</gene>
<keyword evidence="3" id="KW-1133">Transmembrane helix</keyword>
<name>A0AAE0FRD3_9CHLO</name>
<dbReference type="EMBL" id="LGRX02014602">
    <property type="protein sequence ID" value="KAK3264372.1"/>
    <property type="molecule type" value="Genomic_DNA"/>
</dbReference>
<dbReference type="PANTHER" id="PTHR10110:SF197">
    <property type="entry name" value="SODIUM_HYDROGEN EXCHANGER"/>
    <property type="match status" value="1"/>
</dbReference>
<feature type="transmembrane region" description="Helical" evidence="3">
    <location>
        <begin position="51"/>
        <end position="68"/>
    </location>
</feature>
<reference evidence="4 5" key="1">
    <citation type="journal article" date="2015" name="Genome Biol. Evol.">
        <title>Comparative Genomics of a Bacterivorous Green Alga Reveals Evolutionary Causalities and Consequences of Phago-Mixotrophic Mode of Nutrition.</title>
        <authorList>
            <person name="Burns J.A."/>
            <person name="Paasch A."/>
            <person name="Narechania A."/>
            <person name="Kim E."/>
        </authorList>
    </citation>
    <scope>NUCLEOTIDE SEQUENCE [LARGE SCALE GENOMIC DNA]</scope>
    <source>
        <strain evidence="4 5">PLY_AMNH</strain>
    </source>
</reference>
<comment type="caution">
    <text evidence="4">The sequence shown here is derived from an EMBL/GenBank/DDBJ whole genome shotgun (WGS) entry which is preliminary data.</text>
</comment>
<evidence type="ECO:0000313" key="4">
    <source>
        <dbReference type="EMBL" id="KAK3264372.1"/>
    </source>
</evidence>
<evidence type="ECO:0000256" key="1">
    <source>
        <dbReference type="ARBA" id="ARBA00022448"/>
    </source>
</evidence>
<organism evidence="4 5">
    <name type="scientific">Cymbomonas tetramitiformis</name>
    <dbReference type="NCBI Taxonomy" id="36881"/>
    <lineage>
        <taxon>Eukaryota</taxon>
        <taxon>Viridiplantae</taxon>
        <taxon>Chlorophyta</taxon>
        <taxon>Pyramimonadophyceae</taxon>
        <taxon>Pyramimonadales</taxon>
        <taxon>Pyramimonadaceae</taxon>
        <taxon>Cymbomonas</taxon>
    </lineage>
</organism>
<dbReference type="AlphaFoldDB" id="A0AAE0FRD3"/>
<sequence length="262" mass="29664">MQLKAFWETTSFIVNTIVFFYSGVSIANLLGRSIKEIYQHDPHLTTLWHLPLIYASLHVIRYLCLVFFKGLMGDLLGERFHKVKRSEKLFLCFAALRGAVNLIMAQIVATTTAIPLMPRLQMTFWTVGITLMTLVVNGPLVPLFLRISGISSSEDEAAVSGLRQQIVTMLSRQTQEKLGAQRRDVSLQAADWAAVQSFVEYAGENVGLQAKLERLFSAVNYDDAARKFKTDDFSNISRKQQWVLGTKAHGHMLQRRNCFYAN</sequence>
<feature type="transmembrane region" description="Helical" evidence="3">
    <location>
        <begin position="89"/>
        <end position="116"/>
    </location>
</feature>
<feature type="transmembrane region" description="Helical" evidence="3">
    <location>
        <begin position="122"/>
        <end position="145"/>
    </location>
</feature>
<dbReference type="PANTHER" id="PTHR10110">
    <property type="entry name" value="SODIUM/HYDROGEN EXCHANGER"/>
    <property type="match status" value="1"/>
</dbReference>
<dbReference type="GO" id="GO:0015386">
    <property type="term" value="F:potassium:proton antiporter activity"/>
    <property type="evidence" value="ECO:0007669"/>
    <property type="project" value="TreeGrafter"/>
</dbReference>
<keyword evidence="3" id="KW-0812">Transmembrane</keyword>
<dbReference type="GO" id="GO:0015385">
    <property type="term" value="F:sodium:proton antiporter activity"/>
    <property type="evidence" value="ECO:0007669"/>
    <property type="project" value="InterPro"/>
</dbReference>
<evidence type="ECO:0000256" key="2">
    <source>
        <dbReference type="ARBA" id="ARBA00023065"/>
    </source>
</evidence>
<keyword evidence="2" id="KW-0406">Ion transport</keyword>
<keyword evidence="1" id="KW-0813">Transport</keyword>
<feature type="transmembrane region" description="Helical" evidence="3">
    <location>
        <begin position="12"/>
        <end position="31"/>
    </location>
</feature>
<dbReference type="InterPro" id="IPR018422">
    <property type="entry name" value="Cation/H_exchanger_CPA1"/>
</dbReference>
<protein>
    <submittedName>
        <fullName evidence="4">Son of sevenless 1</fullName>
    </submittedName>
</protein>
<dbReference type="Proteomes" id="UP001190700">
    <property type="component" value="Unassembled WGS sequence"/>
</dbReference>
<proteinExistence type="predicted"/>
<evidence type="ECO:0000313" key="5">
    <source>
        <dbReference type="Proteomes" id="UP001190700"/>
    </source>
</evidence>
<dbReference type="GO" id="GO:0098719">
    <property type="term" value="P:sodium ion import across plasma membrane"/>
    <property type="evidence" value="ECO:0007669"/>
    <property type="project" value="TreeGrafter"/>
</dbReference>
<dbReference type="GO" id="GO:0051453">
    <property type="term" value="P:regulation of intracellular pH"/>
    <property type="evidence" value="ECO:0007669"/>
    <property type="project" value="TreeGrafter"/>
</dbReference>